<dbReference type="AlphaFoldDB" id="A0A2T7BN47"/>
<dbReference type="InterPro" id="IPR018689">
    <property type="entry name" value="Imm33_dom"/>
</dbReference>
<dbReference type="EMBL" id="QCYK01000001">
    <property type="protein sequence ID" value="PUZ29093.1"/>
    <property type="molecule type" value="Genomic_DNA"/>
</dbReference>
<dbReference type="PANTHER" id="PTHR38743">
    <property type="entry name" value="SIMILAR TO GLYOXYLASE I FAMILY PROTEIN"/>
    <property type="match status" value="1"/>
</dbReference>
<feature type="domain" description="Immunity protein Imm33" evidence="1">
    <location>
        <begin position="22"/>
        <end position="105"/>
    </location>
</feature>
<keyword evidence="3" id="KW-1185">Reference proteome</keyword>
<name>A0A2T7BN47_9BACT</name>
<gene>
    <name evidence="2" type="ORF">DCC81_06400</name>
</gene>
<dbReference type="Proteomes" id="UP000244450">
    <property type="component" value="Unassembled WGS sequence"/>
</dbReference>
<protein>
    <submittedName>
        <fullName evidence="2">DUF2185 domain-containing protein</fullName>
    </submittedName>
</protein>
<reference evidence="2 3" key="1">
    <citation type="submission" date="2018-04" db="EMBL/GenBank/DDBJ databases">
        <title>Chitinophaga fuyangensis sp. nov., isolated from soil in a chemical factory.</title>
        <authorList>
            <person name="Chen K."/>
        </authorList>
    </citation>
    <scope>NUCLEOTIDE SEQUENCE [LARGE SCALE GENOMIC DNA]</scope>
    <source>
        <strain evidence="2 3">LY-1</strain>
    </source>
</reference>
<accession>A0A2T7BN47</accession>
<evidence type="ECO:0000313" key="2">
    <source>
        <dbReference type="EMBL" id="PUZ29093.1"/>
    </source>
</evidence>
<dbReference type="RefSeq" id="WP_108685732.1">
    <property type="nucleotide sequence ID" value="NZ_QCYK01000001.1"/>
</dbReference>
<dbReference type="OrthoDB" id="4827574at2"/>
<proteinExistence type="predicted"/>
<dbReference type="PANTHER" id="PTHR38743:SF2">
    <property type="entry name" value="DUF2185 DOMAIN-CONTAINING PROTEIN"/>
    <property type="match status" value="1"/>
</dbReference>
<dbReference type="Pfam" id="PF09951">
    <property type="entry name" value="Imm33"/>
    <property type="match status" value="1"/>
</dbReference>
<comment type="caution">
    <text evidence="2">The sequence shown here is derived from an EMBL/GenBank/DDBJ whole genome shotgun (WGS) entry which is preliminary data.</text>
</comment>
<evidence type="ECO:0000313" key="3">
    <source>
        <dbReference type="Proteomes" id="UP000244450"/>
    </source>
</evidence>
<sequence length="111" mass="12681">MSKIFKLSEDELEDLIPPGGGCIATDLITVDGEPVRYMFREDPHNETDSGWRFFSGTETDSYMEHPENFDVHDLNTLANYDRAIIPYLDMPVGTELERLEGTDTFFTVDEP</sequence>
<organism evidence="2 3">
    <name type="scientific">Chitinophaga parva</name>
    <dbReference type="NCBI Taxonomy" id="2169414"/>
    <lineage>
        <taxon>Bacteria</taxon>
        <taxon>Pseudomonadati</taxon>
        <taxon>Bacteroidota</taxon>
        <taxon>Chitinophagia</taxon>
        <taxon>Chitinophagales</taxon>
        <taxon>Chitinophagaceae</taxon>
        <taxon>Chitinophaga</taxon>
    </lineage>
</organism>
<evidence type="ECO:0000259" key="1">
    <source>
        <dbReference type="Pfam" id="PF09951"/>
    </source>
</evidence>